<name>A0A0A9BX17_ARUDO</name>
<reference evidence="1" key="2">
    <citation type="journal article" date="2015" name="Data Brief">
        <title>Shoot transcriptome of the giant reed, Arundo donax.</title>
        <authorList>
            <person name="Barrero R.A."/>
            <person name="Guerrero F.D."/>
            <person name="Moolhuijzen P."/>
            <person name="Goolsby J.A."/>
            <person name="Tidwell J."/>
            <person name="Bellgard S.E."/>
            <person name="Bellgard M.I."/>
        </authorList>
    </citation>
    <scope>NUCLEOTIDE SEQUENCE</scope>
    <source>
        <tissue evidence="1">Shoot tissue taken approximately 20 cm above the soil surface</tissue>
    </source>
</reference>
<proteinExistence type="predicted"/>
<reference evidence="1" key="1">
    <citation type="submission" date="2014-09" db="EMBL/GenBank/DDBJ databases">
        <authorList>
            <person name="Magalhaes I.L.F."/>
            <person name="Oliveira U."/>
            <person name="Santos F.R."/>
            <person name="Vidigal T.H.D.A."/>
            <person name="Brescovit A.D."/>
            <person name="Santos A.J."/>
        </authorList>
    </citation>
    <scope>NUCLEOTIDE SEQUENCE</scope>
    <source>
        <tissue evidence="1">Shoot tissue taken approximately 20 cm above the soil surface</tissue>
    </source>
</reference>
<protein>
    <submittedName>
        <fullName evidence="1">Uncharacterized protein</fullName>
    </submittedName>
</protein>
<organism evidence="1">
    <name type="scientific">Arundo donax</name>
    <name type="common">Giant reed</name>
    <name type="synonym">Donax arundinaceus</name>
    <dbReference type="NCBI Taxonomy" id="35708"/>
    <lineage>
        <taxon>Eukaryota</taxon>
        <taxon>Viridiplantae</taxon>
        <taxon>Streptophyta</taxon>
        <taxon>Embryophyta</taxon>
        <taxon>Tracheophyta</taxon>
        <taxon>Spermatophyta</taxon>
        <taxon>Magnoliopsida</taxon>
        <taxon>Liliopsida</taxon>
        <taxon>Poales</taxon>
        <taxon>Poaceae</taxon>
        <taxon>PACMAD clade</taxon>
        <taxon>Arundinoideae</taxon>
        <taxon>Arundineae</taxon>
        <taxon>Arundo</taxon>
    </lineage>
</organism>
<accession>A0A0A9BX17</accession>
<sequence length="28" mass="3171">MRIVILRKFAINVLVGWSYSSLSVVYVG</sequence>
<dbReference type="AlphaFoldDB" id="A0A0A9BX17"/>
<dbReference type="EMBL" id="GBRH01234088">
    <property type="protein sequence ID" value="JAD63807.1"/>
    <property type="molecule type" value="Transcribed_RNA"/>
</dbReference>
<evidence type="ECO:0000313" key="1">
    <source>
        <dbReference type="EMBL" id="JAD63807.1"/>
    </source>
</evidence>